<dbReference type="InterPro" id="IPR009081">
    <property type="entry name" value="PP-bd_ACP"/>
</dbReference>
<evidence type="ECO:0000313" key="2">
    <source>
        <dbReference type="EMBL" id="MFC3455196.1"/>
    </source>
</evidence>
<dbReference type="Gene3D" id="1.10.1200.10">
    <property type="entry name" value="ACP-like"/>
    <property type="match status" value="1"/>
</dbReference>
<evidence type="ECO:0000313" key="3">
    <source>
        <dbReference type="Proteomes" id="UP001595645"/>
    </source>
</evidence>
<keyword evidence="3" id="KW-1185">Reference proteome</keyword>
<dbReference type="Proteomes" id="UP001595645">
    <property type="component" value="Unassembled WGS sequence"/>
</dbReference>
<name>A0ABV7P9W1_9PSEU</name>
<dbReference type="Pfam" id="PF00550">
    <property type="entry name" value="PP-binding"/>
    <property type="match status" value="1"/>
</dbReference>
<reference evidence="3" key="1">
    <citation type="journal article" date="2019" name="Int. J. Syst. Evol. Microbiol.">
        <title>The Global Catalogue of Microorganisms (GCM) 10K type strain sequencing project: providing services to taxonomists for standard genome sequencing and annotation.</title>
        <authorList>
            <consortium name="The Broad Institute Genomics Platform"/>
            <consortium name="The Broad Institute Genome Sequencing Center for Infectious Disease"/>
            <person name="Wu L."/>
            <person name="Ma J."/>
        </authorList>
    </citation>
    <scope>NUCLEOTIDE SEQUENCE [LARGE SCALE GENOMIC DNA]</scope>
    <source>
        <strain evidence="3">CGMCC 4.7676</strain>
    </source>
</reference>
<protein>
    <submittedName>
        <fullName evidence="2">Acyl carrier protein</fullName>
    </submittedName>
</protein>
<dbReference type="SUPFAM" id="SSF47336">
    <property type="entry name" value="ACP-like"/>
    <property type="match status" value="1"/>
</dbReference>
<gene>
    <name evidence="2" type="ORF">ACFOSH_37670</name>
</gene>
<evidence type="ECO:0000259" key="1">
    <source>
        <dbReference type="Pfam" id="PF00550"/>
    </source>
</evidence>
<proteinExistence type="predicted"/>
<organism evidence="2 3">
    <name type="scientific">Amycolatopsis speibonae</name>
    <dbReference type="NCBI Taxonomy" id="1450224"/>
    <lineage>
        <taxon>Bacteria</taxon>
        <taxon>Bacillati</taxon>
        <taxon>Actinomycetota</taxon>
        <taxon>Actinomycetes</taxon>
        <taxon>Pseudonocardiales</taxon>
        <taxon>Pseudonocardiaceae</taxon>
        <taxon>Amycolatopsis</taxon>
    </lineage>
</organism>
<dbReference type="InterPro" id="IPR036736">
    <property type="entry name" value="ACP-like_sf"/>
</dbReference>
<sequence length="89" mass="9395">MTDMDDTAAVVLNTLSEVLRKPIGDLRAQPVLATHGWDSLASLEVLSQLESALTLTLDLRQYHAAHTVPALIDLVAATATSSAATGRRG</sequence>
<accession>A0ABV7P9W1</accession>
<dbReference type="EMBL" id="JBHRWK010000081">
    <property type="protein sequence ID" value="MFC3455196.1"/>
    <property type="molecule type" value="Genomic_DNA"/>
</dbReference>
<comment type="caution">
    <text evidence="2">The sequence shown here is derived from an EMBL/GenBank/DDBJ whole genome shotgun (WGS) entry which is preliminary data.</text>
</comment>
<dbReference type="RefSeq" id="WP_378245406.1">
    <property type="nucleotide sequence ID" value="NZ_JBHRWK010000081.1"/>
</dbReference>
<feature type="domain" description="Carrier" evidence="1">
    <location>
        <begin position="10"/>
        <end position="75"/>
    </location>
</feature>